<dbReference type="InterPro" id="IPR018357">
    <property type="entry name" value="Hexapep_transf_CS"/>
</dbReference>
<dbReference type="SUPFAM" id="SSF51161">
    <property type="entry name" value="Trimeric LpxA-like enzymes"/>
    <property type="match status" value="1"/>
</dbReference>
<accession>A0ABU2RZM2</accession>
<dbReference type="InterPro" id="IPR011004">
    <property type="entry name" value="Trimer_LpxA-like_sf"/>
</dbReference>
<evidence type="ECO:0000256" key="1">
    <source>
        <dbReference type="ARBA" id="ARBA00007274"/>
    </source>
</evidence>
<dbReference type="PROSITE" id="PS00101">
    <property type="entry name" value="HEXAPEP_TRANSFERASES"/>
    <property type="match status" value="1"/>
</dbReference>
<protein>
    <submittedName>
        <fullName evidence="5">Acyltransferase</fullName>
        <ecNumber evidence="5">2.3.1.-</ecNumber>
    </submittedName>
</protein>
<reference evidence="6" key="1">
    <citation type="submission" date="2023-07" db="EMBL/GenBank/DDBJ databases">
        <title>30 novel species of actinomycetes from the DSMZ collection.</title>
        <authorList>
            <person name="Nouioui I."/>
        </authorList>
    </citation>
    <scope>NUCLEOTIDE SEQUENCE [LARGE SCALE GENOMIC DNA]</scope>
    <source>
        <strain evidence="6">DSM 41886</strain>
    </source>
</reference>
<dbReference type="Pfam" id="PF00132">
    <property type="entry name" value="Hexapep"/>
    <property type="match status" value="1"/>
</dbReference>
<evidence type="ECO:0000256" key="3">
    <source>
        <dbReference type="ARBA" id="ARBA00022737"/>
    </source>
</evidence>
<dbReference type="InterPro" id="IPR001451">
    <property type="entry name" value="Hexapep"/>
</dbReference>
<evidence type="ECO:0000256" key="2">
    <source>
        <dbReference type="ARBA" id="ARBA00022679"/>
    </source>
</evidence>
<sequence>MDDVPDDDQKVLDYNAWLFWERADESRQQAQRARQEAIGRQCGATLGPRTFISELAMVSPTALTLGANSYIAAHAYVTGTVRAGDDCTLNAYSVVRGTVTLGNGVRIGAHTSILGFNHSFAPDRPVFRQAGTERGIAIGDDVWIGSNAVIVDGVTIGSHAVIGAGSVVTKDVPDWAVVAGNPARVIRDRRTPKATSAGDRGRGPARRLAELAARAGDQAPALIARCWEPDAPAPDGTTAGRYLDAPGAAPTLRAHADAVEISVLLHASAPEQLPAAEHIRRLRQNQDPGTGLVPPLDDTGRHGAAPTGYEQSDTHYHILSLGYALDLLGSRFAHPITAVARMTPQDIVATLEGQPWRHAGWAAGAGVDTLGTALMWNLKYRPEDRAAALTQYHTLFGWLHTNCRPESGMWTGGRPADGMLQAVNGYYRAARGTFAQFGLPVPHPEQAVDTVLRHAADERHFGPGRTTACNVLDVAQPLWLLSRQTGHRQADIRQWADAQLGTLTEQWVDGEGFPFCLPPLSGPARPAHRPGLQGTEMWLATLWYIADLLGIAESLGYRPQGVHRPEPAFDLRG</sequence>
<evidence type="ECO:0000313" key="6">
    <source>
        <dbReference type="Proteomes" id="UP001183615"/>
    </source>
</evidence>
<comment type="similarity">
    <text evidence="1">Belongs to the transferase hexapeptide repeat family.</text>
</comment>
<dbReference type="PANTHER" id="PTHR23416">
    <property type="entry name" value="SIALIC ACID SYNTHASE-RELATED"/>
    <property type="match status" value="1"/>
</dbReference>
<organism evidence="5 6">
    <name type="scientific">Streptomyces johnsoniae</name>
    <dbReference type="NCBI Taxonomy" id="3075532"/>
    <lineage>
        <taxon>Bacteria</taxon>
        <taxon>Bacillati</taxon>
        <taxon>Actinomycetota</taxon>
        <taxon>Actinomycetes</taxon>
        <taxon>Kitasatosporales</taxon>
        <taxon>Streptomycetaceae</taxon>
        <taxon>Streptomyces</taxon>
    </lineage>
</organism>
<dbReference type="EMBL" id="JAVREV010000003">
    <property type="protein sequence ID" value="MDT0442209.1"/>
    <property type="molecule type" value="Genomic_DNA"/>
</dbReference>
<keyword evidence="2 5" id="KW-0808">Transferase</keyword>
<proteinExistence type="inferred from homology"/>
<keyword evidence="6" id="KW-1185">Reference proteome</keyword>
<dbReference type="InterPro" id="IPR051159">
    <property type="entry name" value="Hexapeptide_acetyltransf"/>
</dbReference>
<dbReference type="CDD" id="cd04647">
    <property type="entry name" value="LbH_MAT_like"/>
    <property type="match status" value="1"/>
</dbReference>
<feature type="region of interest" description="Disordered" evidence="4">
    <location>
        <begin position="285"/>
        <end position="309"/>
    </location>
</feature>
<dbReference type="Gene3D" id="2.160.10.10">
    <property type="entry name" value="Hexapeptide repeat proteins"/>
    <property type="match status" value="1"/>
</dbReference>
<keyword evidence="5" id="KW-0012">Acyltransferase</keyword>
<evidence type="ECO:0000256" key="4">
    <source>
        <dbReference type="SAM" id="MobiDB-lite"/>
    </source>
</evidence>
<gene>
    <name evidence="5" type="ORF">RM779_06295</name>
</gene>
<dbReference type="EC" id="2.3.1.-" evidence="5"/>
<keyword evidence="3" id="KW-0677">Repeat</keyword>
<dbReference type="RefSeq" id="WP_311616648.1">
    <property type="nucleotide sequence ID" value="NZ_JAVREV010000003.1"/>
</dbReference>
<dbReference type="GO" id="GO:0016746">
    <property type="term" value="F:acyltransferase activity"/>
    <property type="evidence" value="ECO:0007669"/>
    <property type="project" value="UniProtKB-KW"/>
</dbReference>
<name>A0ABU2RZM2_9ACTN</name>
<comment type="caution">
    <text evidence="5">The sequence shown here is derived from an EMBL/GenBank/DDBJ whole genome shotgun (WGS) entry which is preliminary data.</text>
</comment>
<dbReference type="Proteomes" id="UP001183615">
    <property type="component" value="Unassembled WGS sequence"/>
</dbReference>
<dbReference type="PANTHER" id="PTHR23416:SF23">
    <property type="entry name" value="ACETYLTRANSFERASE C18B11.09C-RELATED"/>
    <property type="match status" value="1"/>
</dbReference>
<evidence type="ECO:0000313" key="5">
    <source>
        <dbReference type="EMBL" id="MDT0442209.1"/>
    </source>
</evidence>